<dbReference type="PROSITE" id="PS51257">
    <property type="entry name" value="PROKAR_LIPOPROTEIN"/>
    <property type="match status" value="1"/>
</dbReference>
<dbReference type="InterPro" id="IPR019076">
    <property type="entry name" value="Spore_lipoprot_YhcN/YlaJ-like"/>
</dbReference>
<dbReference type="Proteomes" id="UP001597452">
    <property type="component" value="Unassembled WGS sequence"/>
</dbReference>
<evidence type="ECO:0000313" key="3">
    <source>
        <dbReference type="Proteomes" id="UP001597452"/>
    </source>
</evidence>
<keyword evidence="1" id="KW-0732">Signal</keyword>
<dbReference type="InterPro" id="IPR014247">
    <property type="entry name" value="Spore_lipoprot_YhcN/YlaJ"/>
</dbReference>
<reference evidence="3" key="1">
    <citation type="journal article" date="2019" name="Int. J. Syst. Evol. Microbiol.">
        <title>The Global Catalogue of Microorganisms (GCM) 10K type strain sequencing project: providing services to taxonomists for standard genome sequencing and annotation.</title>
        <authorList>
            <consortium name="The Broad Institute Genomics Platform"/>
            <consortium name="The Broad Institute Genome Sequencing Center for Infectious Disease"/>
            <person name="Wu L."/>
            <person name="Ma J."/>
        </authorList>
    </citation>
    <scope>NUCLEOTIDE SEQUENCE [LARGE SCALE GENOMIC DNA]</scope>
    <source>
        <strain evidence="3">TISTR 1571</strain>
    </source>
</reference>
<feature type="signal peptide" evidence="1">
    <location>
        <begin position="1"/>
        <end position="20"/>
    </location>
</feature>
<gene>
    <name evidence="2" type="ORF">ACFSW4_10530</name>
</gene>
<accession>A0ABW5QBW1</accession>
<evidence type="ECO:0000256" key="1">
    <source>
        <dbReference type="SAM" id="SignalP"/>
    </source>
</evidence>
<sequence length="205" mass="23326">MRILLWMTLAGMLTILGACQGLDEGLNDGMDNNGDNVDMIDVNDDGEGNQQQYRELYRNNNNDNMQERTNRLDMIDLEEDRDQSPNNQNGQNNYEVANKAADNITKSIDDIDDAYVLAGDNNAYVAVTLKGNNTENEVSDRIKEEVANKVKESNNDIENVYVSANPKFFDMVNNYVDDVRNGDPVEGFFEEFNSMIDRMFPNLER</sequence>
<dbReference type="RefSeq" id="WP_377329157.1">
    <property type="nucleotide sequence ID" value="NZ_JBHUMZ010000023.1"/>
</dbReference>
<comment type="caution">
    <text evidence="2">The sequence shown here is derived from an EMBL/GenBank/DDBJ whole genome shotgun (WGS) entry which is preliminary data.</text>
</comment>
<dbReference type="EMBL" id="JBHUMZ010000023">
    <property type="protein sequence ID" value="MFD2639303.1"/>
    <property type="molecule type" value="Genomic_DNA"/>
</dbReference>
<name>A0ABW5QBW1_9BACI</name>
<keyword evidence="2" id="KW-0449">Lipoprotein</keyword>
<keyword evidence="3" id="KW-1185">Reference proteome</keyword>
<organism evidence="2 3">
    <name type="scientific">Piscibacillus salipiscarius</name>
    <dbReference type="NCBI Taxonomy" id="299480"/>
    <lineage>
        <taxon>Bacteria</taxon>
        <taxon>Bacillati</taxon>
        <taxon>Bacillota</taxon>
        <taxon>Bacilli</taxon>
        <taxon>Bacillales</taxon>
        <taxon>Bacillaceae</taxon>
        <taxon>Piscibacillus</taxon>
    </lineage>
</organism>
<protein>
    <submittedName>
        <fullName evidence="2">YhcN/YlaJ family sporulation lipoprotein</fullName>
    </submittedName>
</protein>
<dbReference type="NCBIfam" id="TIGR02898">
    <property type="entry name" value="spore_YhcN_YlaJ"/>
    <property type="match status" value="1"/>
</dbReference>
<evidence type="ECO:0000313" key="2">
    <source>
        <dbReference type="EMBL" id="MFD2639303.1"/>
    </source>
</evidence>
<feature type="chain" id="PRO_5045104717" evidence="1">
    <location>
        <begin position="21"/>
        <end position="205"/>
    </location>
</feature>
<dbReference type="Pfam" id="PF09580">
    <property type="entry name" value="Spore_YhcN_YlaJ"/>
    <property type="match status" value="1"/>
</dbReference>
<proteinExistence type="predicted"/>